<dbReference type="GO" id="GO:0010427">
    <property type="term" value="F:abscisic acid binding"/>
    <property type="evidence" value="ECO:0007669"/>
    <property type="project" value="InterPro"/>
</dbReference>
<dbReference type="GO" id="GO:0009738">
    <property type="term" value="P:abscisic acid-activated signaling pathway"/>
    <property type="evidence" value="ECO:0007669"/>
    <property type="project" value="InterPro"/>
</dbReference>
<reference evidence="3 4" key="2">
    <citation type="journal article" date="2017" name="Nature">
        <title>The Apostasia genome and the evolution of orchids.</title>
        <authorList>
            <person name="Zhang G.Q."/>
            <person name="Liu K.W."/>
            <person name="Li Z."/>
            <person name="Lohaus R."/>
            <person name="Hsiao Y.Y."/>
            <person name="Niu S.C."/>
            <person name="Wang J.Y."/>
            <person name="Lin Y.C."/>
            <person name="Xu Q."/>
            <person name="Chen L.J."/>
            <person name="Yoshida K."/>
            <person name="Fujiwara S."/>
            <person name="Wang Z.W."/>
            <person name="Zhang Y.Q."/>
            <person name="Mitsuda N."/>
            <person name="Wang M."/>
            <person name="Liu G.H."/>
            <person name="Pecoraro L."/>
            <person name="Huang H.X."/>
            <person name="Xiao X.J."/>
            <person name="Lin M."/>
            <person name="Wu X.Y."/>
            <person name="Wu W.L."/>
            <person name="Chen Y.Y."/>
            <person name="Chang S.B."/>
            <person name="Sakamoto S."/>
            <person name="Ohme-Takagi M."/>
            <person name="Yagi M."/>
            <person name="Zeng S.J."/>
            <person name="Shen C.Y."/>
            <person name="Yeh C.M."/>
            <person name="Luo Y.B."/>
            <person name="Tsai W.C."/>
            <person name="Van de Peer Y."/>
            <person name="Liu Z.J."/>
        </authorList>
    </citation>
    <scope>NUCLEOTIDE SEQUENCE [LARGE SCALE GENOMIC DNA]</scope>
    <source>
        <tissue evidence="3">The whole plant</tissue>
    </source>
</reference>
<dbReference type="PANTHER" id="PTHR31213:SF201">
    <property type="entry name" value="OS03G0300400 PROTEIN"/>
    <property type="match status" value="1"/>
</dbReference>
<evidence type="ECO:0000313" key="4">
    <source>
        <dbReference type="Proteomes" id="UP000233837"/>
    </source>
</evidence>
<protein>
    <submittedName>
        <fullName evidence="3">Pathogenesis-related protein STH-2</fullName>
    </submittedName>
</protein>
<dbReference type="InterPro" id="IPR050279">
    <property type="entry name" value="Plant_def-hormone_signal"/>
</dbReference>
<evidence type="ECO:0000256" key="1">
    <source>
        <dbReference type="ARBA" id="ARBA00009744"/>
    </source>
</evidence>
<keyword evidence="4" id="KW-1185">Reference proteome</keyword>
<dbReference type="GO" id="GO:0005737">
    <property type="term" value="C:cytoplasm"/>
    <property type="evidence" value="ECO:0007669"/>
    <property type="project" value="TreeGrafter"/>
</dbReference>
<dbReference type="GO" id="GO:0005634">
    <property type="term" value="C:nucleus"/>
    <property type="evidence" value="ECO:0007669"/>
    <property type="project" value="TreeGrafter"/>
</dbReference>
<dbReference type="InterPro" id="IPR024949">
    <property type="entry name" value="Bet_v_I_allergen"/>
</dbReference>
<dbReference type="FunFam" id="3.30.530.20:FF:000007">
    <property type="entry name" value="Major pollen allergen Bet v 1-A"/>
    <property type="match status" value="1"/>
</dbReference>
<gene>
    <name evidence="3" type="primary">STH-2</name>
    <name evidence="3" type="ORF">MA16_Dca015039</name>
</gene>
<dbReference type="GO" id="GO:0006952">
    <property type="term" value="P:defense response"/>
    <property type="evidence" value="ECO:0007669"/>
    <property type="project" value="InterPro"/>
</dbReference>
<accession>A0A2I0VDV7</accession>
<evidence type="ECO:0000313" key="3">
    <source>
        <dbReference type="EMBL" id="PKU61600.1"/>
    </source>
</evidence>
<proteinExistence type="inferred from homology"/>
<reference evidence="3 4" key="1">
    <citation type="journal article" date="2016" name="Sci. Rep.">
        <title>The Dendrobium catenatum Lindl. genome sequence provides insights into polysaccharide synthase, floral development and adaptive evolution.</title>
        <authorList>
            <person name="Zhang G.Q."/>
            <person name="Xu Q."/>
            <person name="Bian C."/>
            <person name="Tsai W.C."/>
            <person name="Yeh C.M."/>
            <person name="Liu K.W."/>
            <person name="Yoshida K."/>
            <person name="Zhang L.S."/>
            <person name="Chang S.B."/>
            <person name="Chen F."/>
            <person name="Shi Y."/>
            <person name="Su Y.Y."/>
            <person name="Zhang Y.Q."/>
            <person name="Chen L.J."/>
            <person name="Yin Y."/>
            <person name="Lin M."/>
            <person name="Huang H."/>
            <person name="Deng H."/>
            <person name="Wang Z.W."/>
            <person name="Zhu S.L."/>
            <person name="Zhao X."/>
            <person name="Deng C."/>
            <person name="Niu S.C."/>
            <person name="Huang J."/>
            <person name="Wang M."/>
            <person name="Liu G.H."/>
            <person name="Yang H.J."/>
            <person name="Xiao X.J."/>
            <person name="Hsiao Y.Y."/>
            <person name="Wu W.L."/>
            <person name="Chen Y.Y."/>
            <person name="Mitsuda N."/>
            <person name="Ohme-Takagi M."/>
            <person name="Luo Y.B."/>
            <person name="Van de Peer Y."/>
            <person name="Liu Z.J."/>
        </authorList>
    </citation>
    <scope>NUCLEOTIDE SEQUENCE [LARGE SCALE GENOMIC DNA]</scope>
    <source>
        <tissue evidence="3">The whole plant</tissue>
    </source>
</reference>
<dbReference type="SUPFAM" id="SSF55961">
    <property type="entry name" value="Bet v1-like"/>
    <property type="match status" value="1"/>
</dbReference>
<feature type="domain" description="Bet v I/Major latex protein" evidence="2">
    <location>
        <begin position="1"/>
        <end position="156"/>
    </location>
</feature>
<dbReference type="AlphaFoldDB" id="A0A2I0VDV7"/>
<dbReference type="CDD" id="cd07816">
    <property type="entry name" value="Bet_v1-like"/>
    <property type="match status" value="1"/>
</dbReference>
<comment type="similarity">
    <text evidence="1">Belongs to the BetVI family.</text>
</comment>
<dbReference type="GO" id="GO:0004864">
    <property type="term" value="F:protein phosphatase inhibitor activity"/>
    <property type="evidence" value="ECO:0007669"/>
    <property type="project" value="InterPro"/>
</dbReference>
<dbReference type="PRINTS" id="PR00634">
    <property type="entry name" value="BETALLERGEN"/>
</dbReference>
<dbReference type="Pfam" id="PF00407">
    <property type="entry name" value="Bet_v_1"/>
    <property type="match status" value="1"/>
</dbReference>
<dbReference type="InterPro" id="IPR023393">
    <property type="entry name" value="START-like_dom_sf"/>
</dbReference>
<dbReference type="PANTHER" id="PTHR31213">
    <property type="entry name" value="OS08G0374000 PROTEIN-RELATED"/>
    <property type="match status" value="1"/>
</dbReference>
<dbReference type="GO" id="GO:0038023">
    <property type="term" value="F:signaling receptor activity"/>
    <property type="evidence" value="ECO:0007669"/>
    <property type="project" value="InterPro"/>
</dbReference>
<evidence type="ECO:0000259" key="2">
    <source>
        <dbReference type="SMART" id="SM01037"/>
    </source>
</evidence>
<dbReference type="OrthoDB" id="1880172at2759"/>
<dbReference type="Gene3D" id="3.30.530.20">
    <property type="match status" value="1"/>
</dbReference>
<dbReference type="SMART" id="SM01037">
    <property type="entry name" value="Bet_v_1"/>
    <property type="match status" value="1"/>
</dbReference>
<dbReference type="EMBL" id="KZ503767">
    <property type="protein sequence ID" value="PKU61600.1"/>
    <property type="molecule type" value="Genomic_DNA"/>
</dbReference>
<dbReference type="InterPro" id="IPR000916">
    <property type="entry name" value="Bet_v_I/MLP"/>
</dbReference>
<organism evidence="3 4">
    <name type="scientific">Dendrobium catenatum</name>
    <dbReference type="NCBI Taxonomy" id="906689"/>
    <lineage>
        <taxon>Eukaryota</taxon>
        <taxon>Viridiplantae</taxon>
        <taxon>Streptophyta</taxon>
        <taxon>Embryophyta</taxon>
        <taxon>Tracheophyta</taxon>
        <taxon>Spermatophyta</taxon>
        <taxon>Magnoliopsida</taxon>
        <taxon>Liliopsida</taxon>
        <taxon>Asparagales</taxon>
        <taxon>Orchidaceae</taxon>
        <taxon>Epidendroideae</taxon>
        <taxon>Malaxideae</taxon>
        <taxon>Dendrobiinae</taxon>
        <taxon>Dendrobium</taxon>
    </lineage>
</organism>
<sequence>MVAGSFTRENVTKISLDRVWKAGVLDAHNLIPKLLSDFISSVELLEGEGGLGTVKKTNFTEAVKEFRFVTDKIELLDTENHIVKQSVIDGGLIGQRLKSYSFEMKFEVVNSSETLGKITLEYDTIDDTPLSDEEQEEIMKGLFLIIKAIEGYLIENPTSYA</sequence>
<dbReference type="Proteomes" id="UP000233837">
    <property type="component" value="Unassembled WGS sequence"/>
</dbReference>
<name>A0A2I0VDV7_9ASPA</name>